<keyword evidence="2" id="KW-1185">Reference proteome</keyword>
<reference evidence="1 2" key="1">
    <citation type="submission" date="2023-08" db="EMBL/GenBank/DDBJ databases">
        <title>Black Yeasts Isolated from many extreme environments.</title>
        <authorList>
            <person name="Coleine C."/>
            <person name="Stajich J.E."/>
            <person name="Selbmann L."/>
        </authorList>
    </citation>
    <scope>NUCLEOTIDE SEQUENCE [LARGE SCALE GENOMIC DNA]</scope>
    <source>
        <strain evidence="1 2">CCFEE 5792</strain>
    </source>
</reference>
<evidence type="ECO:0008006" key="3">
    <source>
        <dbReference type="Google" id="ProtNLM"/>
    </source>
</evidence>
<evidence type="ECO:0000313" key="2">
    <source>
        <dbReference type="Proteomes" id="UP001358417"/>
    </source>
</evidence>
<organism evidence="1 2">
    <name type="scientific">Exophiala bonariae</name>
    <dbReference type="NCBI Taxonomy" id="1690606"/>
    <lineage>
        <taxon>Eukaryota</taxon>
        <taxon>Fungi</taxon>
        <taxon>Dikarya</taxon>
        <taxon>Ascomycota</taxon>
        <taxon>Pezizomycotina</taxon>
        <taxon>Eurotiomycetes</taxon>
        <taxon>Chaetothyriomycetidae</taxon>
        <taxon>Chaetothyriales</taxon>
        <taxon>Herpotrichiellaceae</taxon>
        <taxon>Exophiala</taxon>
    </lineage>
</organism>
<dbReference type="RefSeq" id="XP_064700122.1">
    <property type="nucleotide sequence ID" value="XM_064854276.1"/>
</dbReference>
<proteinExistence type="predicted"/>
<dbReference type="EMBL" id="JAVRRD010000049">
    <property type="protein sequence ID" value="KAK5044461.1"/>
    <property type="molecule type" value="Genomic_DNA"/>
</dbReference>
<comment type="caution">
    <text evidence="1">The sequence shown here is derived from an EMBL/GenBank/DDBJ whole genome shotgun (WGS) entry which is preliminary data.</text>
</comment>
<sequence length="383" mass="42013">MDTYIGRALQYSADIAAAYWSQINNFITSARLQIANKYSRNDEELIPDHFGVRLTIKRKSKVLKTINCSTEEQYENFKKIWWEKTATNKPFDHRFLEVSGKAVFEWKAPTPVPAPVERVVEAPTRRSGGGGPTRMSASQRQRVSNANEAMVEEVLADSLTTITAKWVCRVASCPNKGALCAGNLHGHLALSLPNIKKWNALIKKGVANTDEVPGEVLGDAKVARDRHKLQDKGQGMPLPVMPAPIYCQYYYAGGVGGSRESGMPGGFPPQNGPPTALVGTAIAPPKEPQSSPPFLAGDDDENLLLYLSWLGVKYPRNREEFASFGDILAGDGWSFSAIREITDLQFEAMKIAPGFVRKIKKHLKEWVREGHAVESGSGGAVSS</sequence>
<protein>
    <recommendedName>
        <fullName evidence="3">SAM domain-containing protein</fullName>
    </recommendedName>
</protein>
<name>A0AAV9MS85_9EURO</name>
<accession>A0AAV9MS85</accession>
<evidence type="ECO:0000313" key="1">
    <source>
        <dbReference type="EMBL" id="KAK5044461.1"/>
    </source>
</evidence>
<dbReference type="GeneID" id="89978897"/>
<dbReference type="AlphaFoldDB" id="A0AAV9MS85"/>
<dbReference type="Proteomes" id="UP001358417">
    <property type="component" value="Unassembled WGS sequence"/>
</dbReference>
<gene>
    <name evidence="1" type="ORF">LTR84_010742</name>
</gene>